<comment type="caution">
    <text evidence="1">The sequence shown here is derived from an EMBL/GenBank/DDBJ whole genome shotgun (WGS) entry which is preliminary data.</text>
</comment>
<evidence type="ECO:0000313" key="1">
    <source>
        <dbReference type="EMBL" id="HIH17002.1"/>
    </source>
</evidence>
<dbReference type="Proteomes" id="UP000564964">
    <property type="component" value="Unassembled WGS sequence"/>
</dbReference>
<evidence type="ECO:0000313" key="3">
    <source>
        <dbReference type="Proteomes" id="UP000564964"/>
    </source>
</evidence>
<proteinExistence type="predicted"/>
<dbReference type="SUPFAM" id="SSF53335">
    <property type="entry name" value="S-adenosyl-L-methionine-dependent methyltransferases"/>
    <property type="match status" value="1"/>
</dbReference>
<dbReference type="Gene3D" id="3.40.50.150">
    <property type="entry name" value="Vaccinia Virus protein VP39"/>
    <property type="match status" value="1"/>
</dbReference>
<organism evidence="1 3">
    <name type="scientific">Candidatus Iainarchaeum sp</name>
    <dbReference type="NCBI Taxonomy" id="3101447"/>
    <lineage>
        <taxon>Archaea</taxon>
        <taxon>Candidatus Iainarchaeota</taxon>
        <taxon>Candidatus Iainarchaeia</taxon>
        <taxon>Candidatus Iainarchaeales</taxon>
        <taxon>Candidatus Iainarchaeaceae</taxon>
        <taxon>Candidatus Iainarchaeum</taxon>
    </lineage>
</organism>
<dbReference type="Pfam" id="PF13489">
    <property type="entry name" value="Methyltransf_23"/>
    <property type="match status" value="1"/>
</dbReference>
<protein>
    <submittedName>
        <fullName evidence="1">Methyltransferase domain-containing protein</fullName>
    </submittedName>
</protein>
<dbReference type="Proteomes" id="UP000678237">
    <property type="component" value="Unassembled WGS sequence"/>
</dbReference>
<reference evidence="2" key="3">
    <citation type="submission" date="2021-05" db="EMBL/GenBank/DDBJ databases">
        <title>Protein family content uncovers lineage relationships and bacterial pathway maintenance mechanisms in DPANN archaea.</title>
        <authorList>
            <person name="Castelle C.J."/>
            <person name="Meheust R."/>
            <person name="Jaffe A.L."/>
            <person name="Seitz K."/>
            <person name="Gong X."/>
            <person name="Baker B.J."/>
            <person name="Banfield J.F."/>
        </authorList>
    </citation>
    <scope>NUCLEOTIDE SEQUENCE</scope>
    <source>
        <strain evidence="2">RIFCSPLOWO2_01_FULL_58_19</strain>
    </source>
</reference>
<dbReference type="EMBL" id="JAGVWE010000005">
    <property type="protein sequence ID" value="MBS3063469.1"/>
    <property type="molecule type" value="Genomic_DNA"/>
</dbReference>
<dbReference type="GO" id="GO:0032259">
    <property type="term" value="P:methylation"/>
    <property type="evidence" value="ECO:0007669"/>
    <property type="project" value="UniProtKB-KW"/>
</dbReference>
<reference evidence="3" key="1">
    <citation type="journal article" date="2020" name="bioRxiv">
        <title>A rank-normalized archaeal taxonomy based on genome phylogeny resolves widespread incomplete and uneven classifications.</title>
        <authorList>
            <person name="Rinke C."/>
            <person name="Chuvochina M."/>
            <person name="Mussig A.J."/>
            <person name="Chaumeil P.-A."/>
            <person name="Waite D.W."/>
            <person name="Whitman W.B."/>
            <person name="Parks D.H."/>
            <person name="Hugenholtz P."/>
        </authorList>
    </citation>
    <scope>NUCLEOTIDE SEQUENCE [LARGE SCALE GENOMIC DNA]</scope>
</reference>
<gene>
    <name evidence="1" type="ORF">HA252_06370</name>
    <name evidence="2" type="ORF">J4203_06385</name>
</gene>
<accession>A0A7J4JGZ1</accession>
<sequence length="255" mass="28764">MGEPRRIRLLGSRISTHQKRHELAAFLRRARTGSFGGYGWRLNAGLPEYDRELHYPVKDLVREFFRSGRPVEVLDGGCGTAQAAAELKQHFGDRVNVSGIGLVRLPSREELEKNRHKWRFSSGRLVFGEDKDYFQARSLVEQFHANRKLLANYWAGLMETHAFGGKRFDVIISTLALKHSRYVLYSVENLLNHLSPGGAALLNLEKIAHGSRPAFTRTVRGMRRAGCKVSDLGGHRVLVRRPITLTSPIALLESP</sequence>
<name>A0A7J4JGZ1_9ARCH</name>
<reference evidence="2" key="2">
    <citation type="submission" date="2021-03" db="EMBL/GenBank/DDBJ databases">
        <authorList>
            <person name="Jaffe A."/>
        </authorList>
    </citation>
    <scope>NUCLEOTIDE SEQUENCE</scope>
    <source>
        <strain evidence="2">RIFCSPLOWO2_01_FULL_58_19</strain>
    </source>
</reference>
<dbReference type="GO" id="GO:0008168">
    <property type="term" value="F:methyltransferase activity"/>
    <property type="evidence" value="ECO:0007669"/>
    <property type="project" value="UniProtKB-KW"/>
</dbReference>
<keyword evidence="1" id="KW-0808">Transferase</keyword>
<dbReference type="AlphaFoldDB" id="A0A7J4JGZ1"/>
<keyword evidence="1" id="KW-0489">Methyltransferase</keyword>
<dbReference type="InterPro" id="IPR029063">
    <property type="entry name" value="SAM-dependent_MTases_sf"/>
</dbReference>
<evidence type="ECO:0000313" key="2">
    <source>
        <dbReference type="EMBL" id="MBS3063469.1"/>
    </source>
</evidence>
<dbReference type="EMBL" id="DUGH01000151">
    <property type="protein sequence ID" value="HIH17002.1"/>
    <property type="molecule type" value="Genomic_DNA"/>
</dbReference>